<evidence type="ECO:0008006" key="5">
    <source>
        <dbReference type="Google" id="ProtNLM"/>
    </source>
</evidence>
<evidence type="ECO:0000313" key="3">
    <source>
        <dbReference type="EMBL" id="MFC1849863.1"/>
    </source>
</evidence>
<protein>
    <recommendedName>
        <fullName evidence="5">HMA domain-containing protein</fullName>
    </recommendedName>
</protein>
<dbReference type="EMBL" id="JBHPBY010000063">
    <property type="protein sequence ID" value="MFC1849863.1"/>
    <property type="molecule type" value="Genomic_DNA"/>
</dbReference>
<name>A0ABV6YUK2_UNCC1</name>
<feature type="compositionally biased region" description="Basic and acidic residues" evidence="1">
    <location>
        <begin position="102"/>
        <end position="130"/>
    </location>
</feature>
<feature type="chain" id="PRO_5047145244" description="HMA domain-containing protein" evidence="2">
    <location>
        <begin position="24"/>
        <end position="130"/>
    </location>
</feature>
<dbReference type="Proteomes" id="UP001594351">
    <property type="component" value="Unassembled WGS sequence"/>
</dbReference>
<sequence length="130" mass="14475">MKKLLILTIAVLVAHFFVAGAVACEKGKHQKHDDCCKFMKDANVEVTNVDNGIVIKITSDKPDMVKMIQEHGAKCKKGFGHQHAHQAGHKCKHHQANPPCIKTKEPEVKETKEPEVKETKKAAEKETSNK</sequence>
<evidence type="ECO:0000256" key="2">
    <source>
        <dbReference type="SAM" id="SignalP"/>
    </source>
</evidence>
<proteinExistence type="predicted"/>
<evidence type="ECO:0000313" key="4">
    <source>
        <dbReference type="Proteomes" id="UP001594351"/>
    </source>
</evidence>
<dbReference type="PROSITE" id="PS51257">
    <property type="entry name" value="PROKAR_LIPOPROTEIN"/>
    <property type="match status" value="1"/>
</dbReference>
<feature type="compositionally biased region" description="Basic residues" evidence="1">
    <location>
        <begin position="77"/>
        <end position="95"/>
    </location>
</feature>
<organism evidence="3 4">
    <name type="scientific">candidate division CSSED10-310 bacterium</name>
    <dbReference type="NCBI Taxonomy" id="2855610"/>
    <lineage>
        <taxon>Bacteria</taxon>
        <taxon>Bacteria division CSSED10-310</taxon>
    </lineage>
</organism>
<feature type="signal peptide" evidence="2">
    <location>
        <begin position="1"/>
        <end position="23"/>
    </location>
</feature>
<evidence type="ECO:0000256" key="1">
    <source>
        <dbReference type="SAM" id="MobiDB-lite"/>
    </source>
</evidence>
<keyword evidence="2" id="KW-0732">Signal</keyword>
<accession>A0ABV6YUK2</accession>
<reference evidence="3 4" key="1">
    <citation type="submission" date="2024-09" db="EMBL/GenBank/DDBJ databases">
        <title>Laminarin stimulates single cell rates of sulfate reduction while oxygen inhibits transcriptomic activity in coastal marine sediment.</title>
        <authorList>
            <person name="Lindsay M."/>
            <person name="Orcutt B."/>
            <person name="Emerson D."/>
            <person name="Stepanauskas R."/>
            <person name="D'Angelo T."/>
        </authorList>
    </citation>
    <scope>NUCLEOTIDE SEQUENCE [LARGE SCALE GENOMIC DNA]</scope>
    <source>
        <strain evidence="3">SAG AM-311-K15</strain>
    </source>
</reference>
<comment type="caution">
    <text evidence="3">The sequence shown here is derived from an EMBL/GenBank/DDBJ whole genome shotgun (WGS) entry which is preliminary data.</text>
</comment>
<gene>
    <name evidence="3" type="ORF">ACFL27_06605</name>
</gene>
<keyword evidence="4" id="KW-1185">Reference proteome</keyword>
<feature type="region of interest" description="Disordered" evidence="1">
    <location>
        <begin position="77"/>
        <end position="130"/>
    </location>
</feature>